<comment type="subcellular location">
    <subcellularLocation>
        <location evidence="1">Membrane</location>
        <topology evidence="1">Multi-pass membrane protein</topology>
    </subcellularLocation>
</comment>
<reference evidence="8 9" key="1">
    <citation type="submission" date="2017-02" db="EMBL/GenBank/DDBJ databases">
        <authorList>
            <person name="Peterson S.W."/>
        </authorList>
    </citation>
    <scope>NUCLEOTIDE SEQUENCE [LARGE SCALE GENOMIC DNA]</scope>
    <source>
        <strain evidence="8 9">ATCC 27749</strain>
    </source>
</reference>
<keyword evidence="4 6" id="KW-1133">Transmembrane helix</keyword>
<dbReference type="Proteomes" id="UP000190286">
    <property type="component" value="Unassembled WGS sequence"/>
</dbReference>
<dbReference type="STRING" id="745368.SAMN02745178_01578"/>
<dbReference type="GO" id="GO:0005886">
    <property type="term" value="C:plasma membrane"/>
    <property type="evidence" value="ECO:0007669"/>
    <property type="project" value="TreeGrafter"/>
</dbReference>
<name>A0A1T4X8K9_9FIRM</name>
<feature type="transmembrane region" description="Helical" evidence="6">
    <location>
        <begin position="12"/>
        <end position="37"/>
    </location>
</feature>
<comment type="similarity">
    <text evidence="2">Belongs to the GtrA family.</text>
</comment>
<dbReference type="GeneID" id="93338043"/>
<keyword evidence="3 6" id="KW-0812">Transmembrane</keyword>
<dbReference type="PANTHER" id="PTHR38459">
    <property type="entry name" value="PROPHAGE BACTOPRENOL-LINKED GLUCOSE TRANSLOCASE HOMOLOG"/>
    <property type="match status" value="1"/>
</dbReference>
<evidence type="ECO:0000259" key="7">
    <source>
        <dbReference type="Pfam" id="PF04138"/>
    </source>
</evidence>
<protein>
    <submittedName>
        <fullName evidence="8">Putative flippase GtrA (Transmembrane translocase of bactoprenol-linked glucose)</fullName>
    </submittedName>
</protein>
<evidence type="ECO:0000313" key="9">
    <source>
        <dbReference type="Proteomes" id="UP000190286"/>
    </source>
</evidence>
<feature type="transmembrane region" description="Helical" evidence="6">
    <location>
        <begin position="43"/>
        <end position="62"/>
    </location>
</feature>
<evidence type="ECO:0000256" key="3">
    <source>
        <dbReference type="ARBA" id="ARBA00022692"/>
    </source>
</evidence>
<evidence type="ECO:0000256" key="4">
    <source>
        <dbReference type="ARBA" id="ARBA00022989"/>
    </source>
</evidence>
<keyword evidence="5 6" id="KW-0472">Membrane</keyword>
<feature type="transmembrane region" description="Helical" evidence="6">
    <location>
        <begin position="127"/>
        <end position="146"/>
    </location>
</feature>
<dbReference type="InterPro" id="IPR051401">
    <property type="entry name" value="GtrA_CellWall_Glycosyl"/>
</dbReference>
<dbReference type="EMBL" id="FUYF01000007">
    <property type="protein sequence ID" value="SKA85933.1"/>
    <property type="molecule type" value="Genomic_DNA"/>
</dbReference>
<evidence type="ECO:0000256" key="1">
    <source>
        <dbReference type="ARBA" id="ARBA00004141"/>
    </source>
</evidence>
<accession>A0A1T4X8K9</accession>
<gene>
    <name evidence="8" type="ORF">SAMN02745178_01578</name>
</gene>
<proteinExistence type="inferred from homology"/>
<sequence length="149" mass="16518">MQKLKDIIQKYYEGLAYLFFGGVATLLNLVVFAGFQAAFGTDFAAGIGNILDNCICILFAYWTNRTFVFKSANKGKAAWAEFGQFVSCRIATMVMDQVIIWLGVSLLGPHVAFAAANGKLWAMGVKLFSQVIVIVSNYVFSKLFIFKKK</sequence>
<feature type="transmembrane region" description="Helical" evidence="6">
    <location>
        <begin position="98"/>
        <end position="115"/>
    </location>
</feature>
<evidence type="ECO:0000313" key="8">
    <source>
        <dbReference type="EMBL" id="SKA85933.1"/>
    </source>
</evidence>
<dbReference type="Pfam" id="PF04138">
    <property type="entry name" value="GtrA_DPMS_TM"/>
    <property type="match status" value="1"/>
</dbReference>
<dbReference type="GO" id="GO:0000271">
    <property type="term" value="P:polysaccharide biosynthetic process"/>
    <property type="evidence" value="ECO:0007669"/>
    <property type="project" value="InterPro"/>
</dbReference>
<evidence type="ECO:0000256" key="5">
    <source>
        <dbReference type="ARBA" id="ARBA00023136"/>
    </source>
</evidence>
<evidence type="ECO:0000256" key="2">
    <source>
        <dbReference type="ARBA" id="ARBA00009399"/>
    </source>
</evidence>
<dbReference type="InterPro" id="IPR007267">
    <property type="entry name" value="GtrA_DPMS_TM"/>
</dbReference>
<dbReference type="PANTHER" id="PTHR38459:SF5">
    <property type="entry name" value="CELL WALL TEICHOIC ACID GLYCOSYLATION PROTEIN GTCA"/>
    <property type="match status" value="1"/>
</dbReference>
<organism evidence="8 9">
    <name type="scientific">Gemmiger formicilis</name>
    <dbReference type="NCBI Taxonomy" id="745368"/>
    <lineage>
        <taxon>Bacteria</taxon>
        <taxon>Bacillati</taxon>
        <taxon>Bacillota</taxon>
        <taxon>Clostridia</taxon>
        <taxon>Eubacteriales</taxon>
        <taxon>Gemmiger</taxon>
    </lineage>
</organism>
<feature type="domain" description="GtrA/DPMS transmembrane" evidence="7">
    <location>
        <begin position="17"/>
        <end position="146"/>
    </location>
</feature>
<keyword evidence="9" id="KW-1185">Reference proteome</keyword>
<dbReference type="RefSeq" id="WP_078784508.1">
    <property type="nucleotide sequence ID" value="NZ_CAJKTF010000004.1"/>
</dbReference>
<evidence type="ECO:0000256" key="6">
    <source>
        <dbReference type="SAM" id="Phobius"/>
    </source>
</evidence>
<dbReference type="OrthoDB" id="361483at2"/>
<dbReference type="AlphaFoldDB" id="A0A1T4X8K9"/>